<protein>
    <submittedName>
        <fullName evidence="2">Uncharacterized protein</fullName>
    </submittedName>
</protein>
<keyword evidence="3" id="KW-1185">Reference proteome</keyword>
<dbReference type="RefSeq" id="WP_067666211.1">
    <property type="nucleotide sequence ID" value="NZ_FQXG01000002.1"/>
</dbReference>
<feature type="chain" id="PRO_5009913622" evidence="1">
    <location>
        <begin position="22"/>
        <end position="138"/>
    </location>
</feature>
<name>A0A1M5S204_9GAMM</name>
<evidence type="ECO:0000313" key="3">
    <source>
        <dbReference type="Proteomes" id="UP000184268"/>
    </source>
</evidence>
<dbReference type="AlphaFoldDB" id="A0A1M5S204"/>
<dbReference type="Proteomes" id="UP000184268">
    <property type="component" value="Unassembled WGS sequence"/>
</dbReference>
<reference evidence="2 3" key="1">
    <citation type="submission" date="2016-11" db="EMBL/GenBank/DDBJ databases">
        <authorList>
            <person name="Jaros S."/>
            <person name="Januszkiewicz K."/>
            <person name="Wedrychowicz H."/>
        </authorList>
    </citation>
    <scope>NUCLEOTIDE SEQUENCE [LARGE SCALE GENOMIC DNA]</scope>
    <source>
        <strain evidence="2 3">DSM 16917</strain>
    </source>
</reference>
<keyword evidence="1" id="KW-0732">Signal</keyword>
<feature type="signal peptide" evidence="1">
    <location>
        <begin position="1"/>
        <end position="21"/>
    </location>
</feature>
<proteinExistence type="predicted"/>
<evidence type="ECO:0000256" key="1">
    <source>
        <dbReference type="SAM" id="SignalP"/>
    </source>
</evidence>
<organism evidence="2 3">
    <name type="scientific">Ferrimonas marina</name>
    <dbReference type="NCBI Taxonomy" id="299255"/>
    <lineage>
        <taxon>Bacteria</taxon>
        <taxon>Pseudomonadati</taxon>
        <taxon>Pseudomonadota</taxon>
        <taxon>Gammaproteobacteria</taxon>
        <taxon>Alteromonadales</taxon>
        <taxon>Ferrimonadaceae</taxon>
        <taxon>Ferrimonas</taxon>
    </lineage>
</organism>
<dbReference type="EMBL" id="FQXG01000002">
    <property type="protein sequence ID" value="SHH32672.1"/>
    <property type="molecule type" value="Genomic_DNA"/>
</dbReference>
<sequence length="138" mass="15051">MNKLSKITIAAVIAASTYSTAAAAAYSDYSCSQYLSDSSSSNAMQYARGQEAWNSATDRLKDDAFYELVGSVWDFDQAYAKALIRISAVFTNESCREDTSATLYDAAQYARATAASAFIDGKIDDLLENMAQHYRVGE</sequence>
<accession>A0A1M5S204</accession>
<gene>
    <name evidence="2" type="ORF">SAMN02745129_1845</name>
</gene>
<evidence type="ECO:0000313" key="2">
    <source>
        <dbReference type="EMBL" id="SHH32672.1"/>
    </source>
</evidence>